<feature type="compositionally biased region" description="Low complexity" evidence="3">
    <location>
        <begin position="98"/>
        <end position="120"/>
    </location>
</feature>
<feature type="active site" description="Phosphocysteine intermediate" evidence="1">
    <location>
        <position position="709"/>
    </location>
</feature>
<dbReference type="GO" id="GO:0004438">
    <property type="term" value="F:phosphatidylinositol-3-phosphate phosphatase activity"/>
    <property type="evidence" value="ECO:0007669"/>
    <property type="project" value="TreeGrafter"/>
</dbReference>
<protein>
    <recommendedName>
        <fullName evidence="4">Myotubularin phosphatase domain-containing protein</fullName>
    </recommendedName>
</protein>
<organism evidence="5">
    <name type="scientific">Ditylum brightwellii</name>
    <dbReference type="NCBI Taxonomy" id="49249"/>
    <lineage>
        <taxon>Eukaryota</taxon>
        <taxon>Sar</taxon>
        <taxon>Stramenopiles</taxon>
        <taxon>Ochrophyta</taxon>
        <taxon>Bacillariophyta</taxon>
        <taxon>Mediophyceae</taxon>
        <taxon>Lithodesmiophycidae</taxon>
        <taxon>Lithodesmiales</taxon>
        <taxon>Lithodesmiaceae</taxon>
        <taxon>Ditylum</taxon>
    </lineage>
</organism>
<dbReference type="GO" id="GO:0016020">
    <property type="term" value="C:membrane"/>
    <property type="evidence" value="ECO:0007669"/>
    <property type="project" value="TreeGrafter"/>
</dbReference>
<evidence type="ECO:0000256" key="3">
    <source>
        <dbReference type="SAM" id="MobiDB-lite"/>
    </source>
</evidence>
<gene>
    <name evidence="5" type="ORF">DBRI1063_LOCUS14620</name>
</gene>
<feature type="compositionally biased region" description="Acidic residues" evidence="3">
    <location>
        <begin position="26"/>
        <end position="54"/>
    </location>
</feature>
<feature type="region of interest" description="Disordered" evidence="3">
    <location>
        <begin position="19"/>
        <end position="120"/>
    </location>
</feature>
<dbReference type="GO" id="GO:0005737">
    <property type="term" value="C:cytoplasm"/>
    <property type="evidence" value="ECO:0007669"/>
    <property type="project" value="TreeGrafter"/>
</dbReference>
<reference evidence="5" key="1">
    <citation type="submission" date="2021-01" db="EMBL/GenBank/DDBJ databases">
        <authorList>
            <person name="Corre E."/>
            <person name="Pelletier E."/>
            <person name="Niang G."/>
            <person name="Scheremetjew M."/>
            <person name="Finn R."/>
            <person name="Kale V."/>
            <person name="Holt S."/>
            <person name="Cochrane G."/>
            <person name="Meng A."/>
            <person name="Brown T."/>
            <person name="Cohen L."/>
        </authorList>
    </citation>
    <scope>NUCLEOTIDE SEQUENCE</scope>
    <source>
        <strain evidence="5">Pop2</strain>
    </source>
</reference>
<feature type="compositionally biased region" description="Pro residues" evidence="3">
    <location>
        <begin position="169"/>
        <end position="180"/>
    </location>
</feature>
<feature type="binding site" evidence="2">
    <location>
        <begin position="709"/>
        <end position="715"/>
    </location>
    <ligand>
        <name>substrate</name>
    </ligand>
</feature>
<evidence type="ECO:0000313" key="5">
    <source>
        <dbReference type="EMBL" id="CAD9337114.1"/>
    </source>
</evidence>
<evidence type="ECO:0000256" key="2">
    <source>
        <dbReference type="PIRSR" id="PIRSR630564-2"/>
    </source>
</evidence>
<dbReference type="Pfam" id="PF06602">
    <property type="entry name" value="Myotub-related"/>
    <property type="match status" value="1"/>
</dbReference>
<sequence>MTTATSADAASDAVKEALTLTGNNNVDDEEDIDGFGDFAIDSDEENNDIDDDDIPANPFASDSALASVDVDLNSPAKTGTEEEGSSGFEHPLAEGVLAAPSPAVPPTATTTTTAAAAPTTVSTGSGVQLFKNTLSSKLTSFATKAAATAQATAQAITSETMNITNPHSNHPPPSTTPPPNQNQNAQQPQSQVEEMDNALKSKLITSAIGPLLPGERVIMFLSHLPTVRDSSSPHTLVDPTSLIWCCAMTFYRIVLFSYNDHELHLLQTSSPPSSTINTVQKYIKSSSISRQCQTLHTNYHHSSTGMKHYLIQMPLASIDRIERLNPPSSITTKQYYKYTTASTAAPSTTPSTNSSLRLIGKDNYRRITFSTLHYSDLIRAQEALMTYAFPGRRNLGYLFAFESRRAEVMASSTPQPPTNGTAVPTRKRFDAQREYTRQGLFTPRIIGEQQFLPWAPVNVNASYSLCASYPSFLLTPSKITGQEGLRLLHKVASFRSEHRLPSLTWASNIDGASLWRSAQPKVGLQGNRSTADEMYLRAIAETAHDVTSKCCPTRPSESFLQMLTGNMSGDTDLLLRENSALVTKKNGVIGGGLASHSVGENKPKCWMKILDLRPKSAAMANRTQGYGYENTSYYQHCTINFMGIGNIHAVRDAYQKISNLCLSATANDIQWTQLVEETRWPSMIRLILSASWQTAFHIYFNRLPVLLHCSHGWDRTSQVSALSQIFLDEYYRTKEGFATLIEKDFMSFGHPFHTRGGHGEGRGERGGVPGSVGNTGSSGGSGSNHGGGGTTVGGGGGDEGQLSPIFLQFLDCVYQIVNQYPDYFEFNTKYLLLLSEHVYSCRFGTLLCDTEREREVVAGIRQRTFCLWDYLDSMDELVNVNYVRQQEWRKQSKKGEDDTVYGEDGVLMMPLPTLLRNVTLWTDRHCMYGPKATVRCMPEELEQYCTGLNSGEGSHVVVAKDRAPLLSTNDIVDGELKRAMEEVEKWKNIAKSYLEELDILKAGGVGEKEVVVVDDDDDAVIVNGGENVEERMITKVEEEVSS</sequence>
<feature type="domain" description="Myotubularin phosphatase" evidence="4">
    <location>
        <begin position="425"/>
        <end position="925"/>
    </location>
</feature>
<dbReference type="InterPro" id="IPR010569">
    <property type="entry name" value="Myotubularin-like_Pase_dom"/>
</dbReference>
<feature type="region of interest" description="Disordered" evidence="3">
    <location>
        <begin position="755"/>
        <end position="795"/>
    </location>
</feature>
<dbReference type="InterPro" id="IPR003595">
    <property type="entry name" value="Tyr_Pase_cat"/>
</dbReference>
<evidence type="ECO:0000256" key="1">
    <source>
        <dbReference type="PIRSR" id="PIRSR630564-1"/>
    </source>
</evidence>
<dbReference type="InterPro" id="IPR016130">
    <property type="entry name" value="Tyr_Pase_AS"/>
</dbReference>
<dbReference type="GO" id="GO:0046856">
    <property type="term" value="P:phosphatidylinositol dephosphorylation"/>
    <property type="evidence" value="ECO:0007669"/>
    <property type="project" value="TreeGrafter"/>
</dbReference>
<dbReference type="AlphaFoldDB" id="A0A7S2EIC7"/>
<feature type="binding site" evidence="2">
    <location>
        <begin position="646"/>
        <end position="647"/>
    </location>
    <ligand>
        <name>substrate</name>
    </ligand>
</feature>
<dbReference type="PANTHER" id="PTHR10807:SF128">
    <property type="entry name" value="PHOSPHATIDYLINOSITOL-3,5-BISPHOSPHATE 3-PHOSPHATASE"/>
    <property type="match status" value="1"/>
</dbReference>
<feature type="compositionally biased region" description="Gly residues" evidence="3">
    <location>
        <begin position="776"/>
        <end position="795"/>
    </location>
</feature>
<dbReference type="PANTHER" id="PTHR10807">
    <property type="entry name" value="MYOTUBULARIN-RELATED"/>
    <property type="match status" value="1"/>
</dbReference>
<feature type="region of interest" description="Disordered" evidence="3">
    <location>
        <begin position="162"/>
        <end position="194"/>
    </location>
</feature>
<dbReference type="InterPro" id="IPR029021">
    <property type="entry name" value="Prot-tyrosine_phosphatase-like"/>
</dbReference>
<proteinExistence type="predicted"/>
<dbReference type="SUPFAM" id="SSF52799">
    <property type="entry name" value="(Phosphotyrosine protein) phosphatases II"/>
    <property type="match status" value="1"/>
</dbReference>
<evidence type="ECO:0000259" key="4">
    <source>
        <dbReference type="PROSITE" id="PS51339"/>
    </source>
</evidence>
<name>A0A7S2EIC7_9STRA</name>
<dbReference type="SMART" id="SM00404">
    <property type="entry name" value="PTPc_motif"/>
    <property type="match status" value="1"/>
</dbReference>
<dbReference type="CDD" id="cd14507">
    <property type="entry name" value="PTP-MTM-like"/>
    <property type="match status" value="1"/>
</dbReference>
<feature type="compositionally biased region" description="Low complexity" evidence="3">
    <location>
        <begin position="181"/>
        <end position="191"/>
    </location>
</feature>
<dbReference type="PROSITE" id="PS51339">
    <property type="entry name" value="PPASE_MYOTUBULARIN"/>
    <property type="match status" value="1"/>
</dbReference>
<accession>A0A7S2EIC7</accession>
<dbReference type="PROSITE" id="PS00383">
    <property type="entry name" value="TYR_PHOSPHATASE_1"/>
    <property type="match status" value="1"/>
</dbReference>
<dbReference type="InterPro" id="IPR030564">
    <property type="entry name" value="Myotubularin"/>
</dbReference>
<dbReference type="EMBL" id="HBGN01022910">
    <property type="protein sequence ID" value="CAD9337114.1"/>
    <property type="molecule type" value="Transcribed_RNA"/>
</dbReference>